<dbReference type="AlphaFoldDB" id="A0A444W3E9"/>
<dbReference type="OrthoDB" id="2942327at2"/>
<dbReference type="PANTHER" id="PTHR12461:SF105">
    <property type="entry name" value="HYPOXIA-INDUCIBLE FACTOR 1-ALPHA INHIBITOR"/>
    <property type="match status" value="1"/>
</dbReference>
<dbReference type="RefSeq" id="WP_129746147.1">
    <property type="nucleotide sequence ID" value="NZ_JUIV01000002.1"/>
</dbReference>
<sequence>MSFNLKSVDTVESISREDFKRNYLDKRKPLIIKGLTKDWPAREKWSTEYFKQIAGDIEVKLVDNSKADPAKVINASIASMKFGEYLDLIKREPTQLRIFFFNLFKHRPELIDDVKVPKELMGGFIESMPAMFFGGSKAITFLHYDIDLPHLFHTHFGGRKHIILFDNKWKKRLYCIPNTTYALEDYDVANPDFEKFPALKGVEGYEVFLEHGDTLFMPTGMWHWMRYIDGSFSLTLRAWDQSITRKIASVWSLFMHGAVDSGIKVIFRERYAVWREKLAFKIAEKELKKDLRKAS</sequence>
<dbReference type="InterPro" id="IPR041667">
    <property type="entry name" value="Cupin_8"/>
</dbReference>
<proteinExistence type="predicted"/>
<protein>
    <submittedName>
        <fullName evidence="2">JmjC domain protein</fullName>
    </submittedName>
</protein>
<evidence type="ECO:0000313" key="2">
    <source>
        <dbReference type="EMBL" id="RYJ40304.1"/>
    </source>
</evidence>
<dbReference type="Proteomes" id="UP000290433">
    <property type="component" value="Unassembled WGS sequence"/>
</dbReference>
<accession>A0A444W3E9</accession>
<feature type="domain" description="JmjC" evidence="1">
    <location>
        <begin position="81"/>
        <end position="253"/>
    </location>
</feature>
<dbReference type="Pfam" id="PF13621">
    <property type="entry name" value="Cupin_8"/>
    <property type="match status" value="1"/>
</dbReference>
<dbReference type="PANTHER" id="PTHR12461">
    <property type="entry name" value="HYPOXIA-INDUCIBLE FACTOR 1 ALPHA INHIBITOR-RELATED"/>
    <property type="match status" value="1"/>
</dbReference>
<dbReference type="InterPro" id="IPR003347">
    <property type="entry name" value="JmjC_dom"/>
</dbReference>
<reference evidence="2 3" key="1">
    <citation type="submission" date="2014-12" db="EMBL/GenBank/DDBJ databases">
        <title>Genome sequence of Flavobacterium anhuiense RCM74.</title>
        <authorList>
            <person name="Kim J.F."/>
            <person name="Song J.Y."/>
            <person name="Kwak M.-J."/>
            <person name="Lee S.-W."/>
        </authorList>
    </citation>
    <scope>NUCLEOTIDE SEQUENCE [LARGE SCALE GENOMIC DNA]</scope>
    <source>
        <strain evidence="2 3">RCM74</strain>
    </source>
</reference>
<name>A0A444W3E9_9FLAO</name>
<dbReference type="EMBL" id="JUIV01000002">
    <property type="protein sequence ID" value="RYJ40304.1"/>
    <property type="molecule type" value="Genomic_DNA"/>
</dbReference>
<evidence type="ECO:0000259" key="1">
    <source>
        <dbReference type="PROSITE" id="PS51184"/>
    </source>
</evidence>
<comment type="caution">
    <text evidence="2">The sequence shown here is derived from an EMBL/GenBank/DDBJ whole genome shotgun (WGS) entry which is preliminary data.</text>
</comment>
<organism evidence="2 3">
    <name type="scientific">Flavobacterium anhuiense</name>
    <dbReference type="NCBI Taxonomy" id="459526"/>
    <lineage>
        <taxon>Bacteria</taxon>
        <taxon>Pseudomonadati</taxon>
        <taxon>Bacteroidota</taxon>
        <taxon>Flavobacteriia</taxon>
        <taxon>Flavobacteriales</taxon>
        <taxon>Flavobacteriaceae</taxon>
        <taxon>Flavobacterium</taxon>
    </lineage>
</organism>
<dbReference type="SUPFAM" id="SSF51197">
    <property type="entry name" value="Clavaminate synthase-like"/>
    <property type="match status" value="1"/>
</dbReference>
<dbReference type="Gene3D" id="2.60.120.650">
    <property type="entry name" value="Cupin"/>
    <property type="match status" value="1"/>
</dbReference>
<dbReference type="PROSITE" id="PS51184">
    <property type="entry name" value="JMJC"/>
    <property type="match status" value="1"/>
</dbReference>
<evidence type="ECO:0000313" key="3">
    <source>
        <dbReference type="Proteomes" id="UP000290433"/>
    </source>
</evidence>
<gene>
    <name evidence="2" type="ORF">NU08_1060</name>
</gene>